<dbReference type="Gene3D" id="1.10.10.10">
    <property type="entry name" value="Winged helix-like DNA-binding domain superfamily/Winged helix DNA-binding domain"/>
    <property type="match status" value="1"/>
</dbReference>
<name>A0A8J6ASX9_9EUKA</name>
<dbReference type="Pfam" id="PF05158">
    <property type="entry name" value="RNA_pol_Rpc34"/>
    <property type="match status" value="1"/>
</dbReference>
<keyword evidence="3" id="KW-0804">Transcription</keyword>
<evidence type="ECO:0000256" key="3">
    <source>
        <dbReference type="ARBA" id="ARBA00023163"/>
    </source>
</evidence>
<dbReference type="AlphaFoldDB" id="A0A8J6ASX9"/>
<evidence type="ECO:0000313" key="5">
    <source>
        <dbReference type="EMBL" id="KAG9393283.1"/>
    </source>
</evidence>
<dbReference type="EMBL" id="JAHDYR010000025">
    <property type="protein sequence ID" value="KAG9393283.1"/>
    <property type="molecule type" value="Genomic_DNA"/>
</dbReference>
<evidence type="ECO:0000313" key="6">
    <source>
        <dbReference type="Proteomes" id="UP000717585"/>
    </source>
</evidence>
<evidence type="ECO:0000256" key="1">
    <source>
        <dbReference type="ARBA" id="ARBA00004123"/>
    </source>
</evidence>
<proteinExistence type="inferred from homology"/>
<gene>
    <name evidence="5" type="ORF">J8273_3416</name>
</gene>
<evidence type="ECO:0000256" key="4">
    <source>
        <dbReference type="ARBA" id="ARBA00023242"/>
    </source>
</evidence>
<dbReference type="PANTHER" id="PTHR12780">
    <property type="entry name" value="RNA POLYMERASE III DNA DIRECTED , 39KD SUBUNIT-RELATED"/>
    <property type="match status" value="1"/>
</dbReference>
<dbReference type="InterPro" id="IPR016049">
    <property type="entry name" value="RNA_pol_Rpc34-like"/>
</dbReference>
<organism evidence="5 6">
    <name type="scientific">Carpediemonas membranifera</name>
    <dbReference type="NCBI Taxonomy" id="201153"/>
    <lineage>
        <taxon>Eukaryota</taxon>
        <taxon>Metamonada</taxon>
        <taxon>Carpediemonas-like organisms</taxon>
        <taxon>Carpediemonas</taxon>
    </lineage>
</organism>
<dbReference type="Proteomes" id="UP000717585">
    <property type="component" value="Unassembled WGS sequence"/>
</dbReference>
<dbReference type="InterPro" id="IPR007832">
    <property type="entry name" value="RNA_pol_Rpc34"/>
</dbReference>
<protein>
    <submittedName>
        <fullName evidence="5">RNA polymerase Rpc34</fullName>
    </submittedName>
</protein>
<comment type="caution">
    <text evidence="5">The sequence shown here is derived from an EMBL/GenBank/DDBJ whole genome shotgun (WGS) entry which is preliminary data.</text>
</comment>
<dbReference type="OrthoDB" id="613763at2759"/>
<comment type="subcellular location">
    <subcellularLocation>
        <location evidence="1">Nucleus</location>
    </subcellularLocation>
</comment>
<accession>A0A8J6ASX9</accession>
<comment type="similarity">
    <text evidence="2">Belongs to the eukaryotic RPC34/RPC39 RNA polymerase subunit family.</text>
</comment>
<dbReference type="GO" id="GO:0006383">
    <property type="term" value="P:transcription by RNA polymerase III"/>
    <property type="evidence" value="ECO:0007669"/>
    <property type="project" value="InterPro"/>
</dbReference>
<evidence type="ECO:0000256" key="2">
    <source>
        <dbReference type="ARBA" id="ARBA00011038"/>
    </source>
</evidence>
<sequence>MAPKIVLLPEEKMVLEIILQGGSNGKRKTETLREMRRRTKEVTKSSLENVLDKLKNEKLIKEVTAQTARNDKVLMGFDFKPSKELTGSAWYSDGVLDLDFVHQLFDIVAEYLSSASRYCTEKTILDVLQQSGVLPADIRDNVGDEEVAQLMNAMRLDGVVTVKEQDEGRFYSLVVDAQQHGGRELASLLETPCYHCPVRMRCSMLQVEDVCPQRCEYFNGLLAGANR</sequence>
<reference evidence="5" key="1">
    <citation type="submission" date="2021-05" db="EMBL/GenBank/DDBJ databases">
        <title>A free-living protist that lacks canonical eukaryotic 1 DNA replication and segregation systems.</title>
        <authorList>
            <person name="Salas-Leiva D.E."/>
            <person name="Tromer E.C."/>
            <person name="Curtis B.A."/>
            <person name="Jerlstrom-Hultqvist J."/>
            <person name="Kolisko M."/>
            <person name="Yi Z."/>
            <person name="Salas-Leiva J.S."/>
            <person name="Gallot-Lavallee L."/>
            <person name="Kops G.J.P.L."/>
            <person name="Archibald J.M."/>
            <person name="Simpson A.G.B."/>
            <person name="Roger A.J."/>
        </authorList>
    </citation>
    <scope>NUCLEOTIDE SEQUENCE</scope>
    <source>
        <strain evidence="5">BICM</strain>
    </source>
</reference>
<keyword evidence="6" id="KW-1185">Reference proteome</keyword>
<dbReference type="InterPro" id="IPR036388">
    <property type="entry name" value="WH-like_DNA-bd_sf"/>
</dbReference>
<dbReference type="GO" id="GO:0005666">
    <property type="term" value="C:RNA polymerase III complex"/>
    <property type="evidence" value="ECO:0007669"/>
    <property type="project" value="InterPro"/>
</dbReference>
<keyword evidence="4" id="KW-0539">Nucleus</keyword>